<name>A0A0C9MV48_9FUNG</name>
<keyword evidence="2" id="KW-1185">Reference proteome</keyword>
<organism evidence="1">
    <name type="scientific">Mucor ambiguus</name>
    <dbReference type="NCBI Taxonomy" id="91626"/>
    <lineage>
        <taxon>Eukaryota</taxon>
        <taxon>Fungi</taxon>
        <taxon>Fungi incertae sedis</taxon>
        <taxon>Mucoromycota</taxon>
        <taxon>Mucoromycotina</taxon>
        <taxon>Mucoromycetes</taxon>
        <taxon>Mucorales</taxon>
        <taxon>Mucorineae</taxon>
        <taxon>Mucoraceae</taxon>
        <taxon>Mucor</taxon>
    </lineage>
</organism>
<reference evidence="1" key="1">
    <citation type="submission" date="2014-09" db="EMBL/GenBank/DDBJ databases">
        <title>Draft genome sequence of an oleaginous Mucoromycotina fungus Mucor ambiguus NBRC6742.</title>
        <authorList>
            <person name="Takeda I."/>
            <person name="Yamane N."/>
            <person name="Morita T."/>
            <person name="Tamano K."/>
            <person name="Machida M."/>
            <person name="Baker S."/>
            <person name="Koike H."/>
        </authorList>
    </citation>
    <scope>NUCLEOTIDE SEQUENCE</scope>
    <source>
        <strain evidence="1">NBRC 6742</strain>
    </source>
</reference>
<protein>
    <submittedName>
        <fullName evidence="1">Uncharacterized protein</fullName>
    </submittedName>
</protein>
<proteinExistence type="predicted"/>
<dbReference type="AlphaFoldDB" id="A0A0C9MV48"/>
<dbReference type="OrthoDB" id="2205937at2759"/>
<gene>
    <name evidence="1" type="ORF">MAM1_0108c05484</name>
</gene>
<dbReference type="EMBL" id="DF836397">
    <property type="protein sequence ID" value="GAN06008.1"/>
    <property type="molecule type" value="Genomic_DNA"/>
</dbReference>
<sequence>MKSFYCTALVYFFIVYFTSNVHAYLGERSSPFTIQTTDKPDAPITLRHGDTLQIKWTLAPGVRFPLYGYASAKTAKTDVGLLPVDSTRTQDYTHIIDTEISIRDHLYTWTVTQDVPKGKYRLGVGFFYHETTQNEIHII</sequence>
<evidence type="ECO:0000313" key="1">
    <source>
        <dbReference type="EMBL" id="GAN06008.1"/>
    </source>
</evidence>
<dbReference type="Proteomes" id="UP000053815">
    <property type="component" value="Unassembled WGS sequence"/>
</dbReference>
<evidence type="ECO:0000313" key="2">
    <source>
        <dbReference type="Proteomes" id="UP000053815"/>
    </source>
</evidence>
<accession>A0A0C9MV48</accession>